<keyword evidence="3" id="KW-1185">Reference proteome</keyword>
<protein>
    <submittedName>
        <fullName evidence="2">Uncharacterized protein</fullName>
    </submittedName>
</protein>
<comment type="caution">
    <text evidence="2">The sequence shown here is derived from an EMBL/GenBank/DDBJ whole genome shotgun (WGS) entry which is preliminary data.</text>
</comment>
<proteinExistence type="predicted"/>
<dbReference type="Proteomes" id="UP000287330">
    <property type="component" value="Unassembled WGS sequence"/>
</dbReference>
<dbReference type="AlphaFoldDB" id="A0A432YAV1"/>
<dbReference type="EMBL" id="PIPV01000001">
    <property type="protein sequence ID" value="RUO58084.1"/>
    <property type="molecule type" value="Genomic_DNA"/>
</dbReference>
<dbReference type="RefSeq" id="WP_110572052.1">
    <property type="nucleotide sequence ID" value="NZ_PIPV01000001.1"/>
</dbReference>
<reference evidence="3" key="1">
    <citation type="journal article" date="2018" name="Front. Microbiol.">
        <title>Genome-Based Analysis Reveals the Taxonomy and Diversity of the Family Idiomarinaceae.</title>
        <authorList>
            <person name="Liu Y."/>
            <person name="Lai Q."/>
            <person name="Shao Z."/>
        </authorList>
    </citation>
    <scope>NUCLEOTIDE SEQUENCE [LARGE SCALE GENOMIC DNA]</scope>
    <source>
        <strain evidence="3">F23</strain>
    </source>
</reference>
<accession>A0A432YAV1</accession>
<evidence type="ECO:0000313" key="3">
    <source>
        <dbReference type="Proteomes" id="UP000287330"/>
    </source>
</evidence>
<feature type="transmembrane region" description="Helical" evidence="1">
    <location>
        <begin position="7"/>
        <end position="32"/>
    </location>
</feature>
<evidence type="ECO:0000256" key="1">
    <source>
        <dbReference type="SAM" id="Phobius"/>
    </source>
</evidence>
<keyword evidence="1" id="KW-1133">Transmembrane helix</keyword>
<feature type="transmembrane region" description="Helical" evidence="1">
    <location>
        <begin position="38"/>
        <end position="64"/>
    </location>
</feature>
<keyword evidence="1" id="KW-0812">Transmembrane</keyword>
<name>A0A432YAV1_9GAMM</name>
<organism evidence="2 3">
    <name type="scientific">Idiomarina fontislapidosi</name>
    <dbReference type="NCBI Taxonomy" id="263723"/>
    <lineage>
        <taxon>Bacteria</taxon>
        <taxon>Pseudomonadati</taxon>
        <taxon>Pseudomonadota</taxon>
        <taxon>Gammaproteobacteria</taxon>
        <taxon>Alteromonadales</taxon>
        <taxon>Idiomarinaceae</taxon>
        <taxon>Idiomarina</taxon>
    </lineage>
</organism>
<evidence type="ECO:0000313" key="2">
    <source>
        <dbReference type="EMBL" id="RUO58084.1"/>
    </source>
</evidence>
<sequence>MLNLKVLLVALNAIRWEISLVSGVVLLALAVSASHLPLVMFVALLVGVTGFTLAAYIFISLLLLRHKLIKHNLYQLFLAQSEHARGQEIAGFFKGY</sequence>
<dbReference type="OrthoDB" id="9871137at2"/>
<gene>
    <name evidence="2" type="ORF">CWE25_00330</name>
</gene>
<keyword evidence="1" id="KW-0472">Membrane</keyword>